<dbReference type="SUPFAM" id="SSF56801">
    <property type="entry name" value="Acetyl-CoA synthetase-like"/>
    <property type="match status" value="1"/>
</dbReference>
<dbReference type="InterPro" id="IPR042099">
    <property type="entry name" value="ANL_N_sf"/>
</dbReference>
<keyword evidence="2" id="KW-0576">Peroxisome</keyword>
<dbReference type="Pfam" id="PF00501">
    <property type="entry name" value="AMP-binding"/>
    <property type="match status" value="1"/>
</dbReference>
<keyword evidence="5" id="KW-1185">Reference proteome</keyword>
<evidence type="ECO:0000256" key="1">
    <source>
        <dbReference type="ARBA" id="ARBA00004275"/>
    </source>
</evidence>
<sequence>MRRSMLSALPNYFYFKYSSPVILQNCRLITIRRTHTKFVNEEGIISSEFVPVPIASVPVHDTLLDAVWRHSLKQPGKAAFISAEYPEHQISFAEFLLQCHSVAQFLDSIGVEKGQIAGVAVHNCWQFLAVFLGASMQGGCISGANPQLTEGKKIGLIRNIFGWFLPAF</sequence>
<dbReference type="EMBL" id="JABEBT010000043">
    <property type="protein sequence ID" value="KAF7635401.1"/>
    <property type="molecule type" value="Genomic_DNA"/>
</dbReference>
<accession>A0A8S9ZQ65</accession>
<feature type="domain" description="AMP-dependent synthetase/ligase" evidence="3">
    <location>
        <begin position="69"/>
        <end position="150"/>
    </location>
</feature>
<evidence type="ECO:0000259" key="3">
    <source>
        <dbReference type="Pfam" id="PF00501"/>
    </source>
</evidence>
<name>A0A8S9ZQ65_9BILA</name>
<gene>
    <name evidence="4" type="ORF">Mgra_00005221</name>
</gene>
<comment type="subcellular location">
    <subcellularLocation>
        <location evidence="1">Peroxisome</location>
    </subcellularLocation>
</comment>
<evidence type="ECO:0000313" key="4">
    <source>
        <dbReference type="EMBL" id="KAF7635401.1"/>
    </source>
</evidence>
<comment type="caution">
    <text evidence="4">The sequence shown here is derived from an EMBL/GenBank/DDBJ whole genome shotgun (WGS) entry which is preliminary data.</text>
</comment>
<proteinExistence type="predicted"/>
<dbReference type="PANTHER" id="PTHR24096:SF422">
    <property type="entry name" value="BCDNA.GH02901"/>
    <property type="match status" value="1"/>
</dbReference>
<reference evidence="4" key="1">
    <citation type="journal article" date="2020" name="Ecol. Evol.">
        <title>Genome structure and content of the rice root-knot nematode (Meloidogyne graminicola).</title>
        <authorList>
            <person name="Phan N.T."/>
            <person name="Danchin E.G.J."/>
            <person name="Klopp C."/>
            <person name="Perfus-Barbeoch L."/>
            <person name="Kozlowski D.K."/>
            <person name="Koutsovoulos G.D."/>
            <person name="Lopez-Roques C."/>
            <person name="Bouchez O."/>
            <person name="Zahm M."/>
            <person name="Besnard G."/>
            <person name="Bellafiore S."/>
        </authorList>
    </citation>
    <scope>NUCLEOTIDE SEQUENCE</scope>
    <source>
        <strain evidence="4">VN-18</strain>
    </source>
</reference>
<dbReference type="OrthoDB" id="5854301at2759"/>
<dbReference type="GO" id="GO:0005777">
    <property type="term" value="C:peroxisome"/>
    <property type="evidence" value="ECO:0007669"/>
    <property type="project" value="UniProtKB-SubCell"/>
</dbReference>
<protein>
    <recommendedName>
        <fullName evidence="3">AMP-dependent synthetase/ligase domain-containing protein</fullName>
    </recommendedName>
</protein>
<dbReference type="AlphaFoldDB" id="A0A8S9ZQ65"/>
<evidence type="ECO:0000256" key="2">
    <source>
        <dbReference type="ARBA" id="ARBA00023140"/>
    </source>
</evidence>
<dbReference type="Proteomes" id="UP000605970">
    <property type="component" value="Unassembled WGS sequence"/>
</dbReference>
<dbReference type="Gene3D" id="3.40.50.12780">
    <property type="entry name" value="N-terminal domain of ligase-like"/>
    <property type="match status" value="1"/>
</dbReference>
<dbReference type="GO" id="GO:0016405">
    <property type="term" value="F:CoA-ligase activity"/>
    <property type="evidence" value="ECO:0007669"/>
    <property type="project" value="TreeGrafter"/>
</dbReference>
<organism evidence="4 5">
    <name type="scientific">Meloidogyne graminicola</name>
    <dbReference type="NCBI Taxonomy" id="189291"/>
    <lineage>
        <taxon>Eukaryota</taxon>
        <taxon>Metazoa</taxon>
        <taxon>Ecdysozoa</taxon>
        <taxon>Nematoda</taxon>
        <taxon>Chromadorea</taxon>
        <taxon>Rhabditida</taxon>
        <taxon>Tylenchina</taxon>
        <taxon>Tylenchomorpha</taxon>
        <taxon>Tylenchoidea</taxon>
        <taxon>Meloidogynidae</taxon>
        <taxon>Meloidogyninae</taxon>
        <taxon>Meloidogyne</taxon>
    </lineage>
</organism>
<evidence type="ECO:0000313" key="5">
    <source>
        <dbReference type="Proteomes" id="UP000605970"/>
    </source>
</evidence>
<dbReference type="InterPro" id="IPR000873">
    <property type="entry name" value="AMP-dep_synth/lig_dom"/>
</dbReference>
<dbReference type="PANTHER" id="PTHR24096">
    <property type="entry name" value="LONG-CHAIN-FATTY-ACID--COA LIGASE"/>
    <property type="match status" value="1"/>
</dbReference>